<evidence type="ECO:0000259" key="6">
    <source>
        <dbReference type="Pfam" id="PF07291"/>
    </source>
</evidence>
<sequence>MDSSQSISPLLMAAFYIFAGVSHFASPKFFLKIMPQWVPKPKMVNFLVGLIEVALGVAMLFVQTRTMAAWGIIALLIAVFPANIYHYQLARQKGKQVVATLFRLPIQALLIYWAYSFV</sequence>
<comment type="subcellular location">
    <subcellularLocation>
        <location evidence="1">Membrane</location>
        <topology evidence="1">Multi-pass membrane protein</topology>
    </subcellularLocation>
</comment>
<dbReference type="STRING" id="692418.SAMN04488029_2141"/>
<dbReference type="AlphaFoldDB" id="A0A1W2GDX4"/>
<evidence type="ECO:0000313" key="7">
    <source>
        <dbReference type="EMBL" id="SMD34692.1"/>
    </source>
</evidence>
<name>A0A1W2GDX4_REIFA</name>
<evidence type="ECO:0000256" key="3">
    <source>
        <dbReference type="ARBA" id="ARBA00022989"/>
    </source>
</evidence>
<dbReference type="RefSeq" id="WP_084372810.1">
    <property type="nucleotide sequence ID" value="NZ_FWYF01000002.1"/>
</dbReference>
<dbReference type="Proteomes" id="UP000192472">
    <property type="component" value="Unassembled WGS sequence"/>
</dbReference>
<accession>A0A1W2GDX4</accession>
<keyword evidence="8" id="KW-1185">Reference proteome</keyword>
<reference evidence="7 8" key="1">
    <citation type="submission" date="2017-04" db="EMBL/GenBank/DDBJ databases">
        <authorList>
            <person name="Afonso C.L."/>
            <person name="Miller P.J."/>
            <person name="Scott M.A."/>
            <person name="Spackman E."/>
            <person name="Goraichik I."/>
            <person name="Dimitrov K.M."/>
            <person name="Suarez D.L."/>
            <person name="Swayne D.E."/>
        </authorList>
    </citation>
    <scope>NUCLEOTIDE SEQUENCE [LARGE SCALE GENOMIC DNA]</scope>
    <source>
        <strain evidence="7 8">DSM 26133</strain>
    </source>
</reference>
<protein>
    <submittedName>
        <fullName evidence="7">Uncharacterized membrane protein</fullName>
    </submittedName>
</protein>
<gene>
    <name evidence="7" type="ORF">SAMN04488029_2141</name>
</gene>
<keyword evidence="4 5" id="KW-0472">Membrane</keyword>
<feature type="transmembrane region" description="Helical" evidence="5">
    <location>
        <begin position="68"/>
        <end position="85"/>
    </location>
</feature>
<dbReference type="GO" id="GO:0030416">
    <property type="term" value="P:methylamine metabolic process"/>
    <property type="evidence" value="ECO:0007669"/>
    <property type="project" value="InterPro"/>
</dbReference>
<keyword evidence="3 5" id="KW-1133">Transmembrane helix</keyword>
<organism evidence="7 8">
    <name type="scientific">Reichenbachiella faecimaris</name>
    <dbReference type="NCBI Taxonomy" id="692418"/>
    <lineage>
        <taxon>Bacteria</taxon>
        <taxon>Pseudomonadati</taxon>
        <taxon>Bacteroidota</taxon>
        <taxon>Cytophagia</taxon>
        <taxon>Cytophagales</taxon>
        <taxon>Reichenbachiellaceae</taxon>
        <taxon>Reichenbachiella</taxon>
    </lineage>
</organism>
<dbReference type="EMBL" id="FWYF01000002">
    <property type="protein sequence ID" value="SMD34692.1"/>
    <property type="molecule type" value="Genomic_DNA"/>
</dbReference>
<feature type="transmembrane region" description="Helical" evidence="5">
    <location>
        <begin position="6"/>
        <end position="31"/>
    </location>
</feature>
<dbReference type="PANTHER" id="PTHR36974:SF1">
    <property type="entry name" value="DOXX FAMILY MEMBRANE PROTEIN"/>
    <property type="match status" value="1"/>
</dbReference>
<evidence type="ECO:0000256" key="2">
    <source>
        <dbReference type="ARBA" id="ARBA00022692"/>
    </source>
</evidence>
<evidence type="ECO:0000256" key="1">
    <source>
        <dbReference type="ARBA" id="ARBA00004141"/>
    </source>
</evidence>
<evidence type="ECO:0000256" key="5">
    <source>
        <dbReference type="SAM" id="Phobius"/>
    </source>
</evidence>
<feature type="domain" description="Methylamine utilisation protein MauE" evidence="6">
    <location>
        <begin position="6"/>
        <end position="81"/>
    </location>
</feature>
<feature type="transmembrane region" description="Helical" evidence="5">
    <location>
        <begin position="43"/>
        <end position="62"/>
    </location>
</feature>
<dbReference type="Pfam" id="PF07291">
    <property type="entry name" value="MauE"/>
    <property type="match status" value="1"/>
</dbReference>
<evidence type="ECO:0000256" key="4">
    <source>
        <dbReference type="ARBA" id="ARBA00023136"/>
    </source>
</evidence>
<dbReference type="InterPro" id="IPR009908">
    <property type="entry name" value="Methylamine_util_MauE"/>
</dbReference>
<evidence type="ECO:0000313" key="8">
    <source>
        <dbReference type="Proteomes" id="UP000192472"/>
    </source>
</evidence>
<dbReference type="GO" id="GO:0016020">
    <property type="term" value="C:membrane"/>
    <property type="evidence" value="ECO:0007669"/>
    <property type="project" value="UniProtKB-SubCell"/>
</dbReference>
<keyword evidence="2 5" id="KW-0812">Transmembrane</keyword>
<dbReference type="PANTHER" id="PTHR36974">
    <property type="entry name" value="MEMBRANE PROTEIN-RELATED"/>
    <property type="match status" value="1"/>
</dbReference>
<proteinExistence type="predicted"/>
<feature type="transmembrane region" description="Helical" evidence="5">
    <location>
        <begin position="97"/>
        <end position="115"/>
    </location>
</feature>